<evidence type="ECO:0000256" key="2">
    <source>
        <dbReference type="ARBA" id="ARBA00022448"/>
    </source>
</evidence>
<keyword evidence="9" id="KW-0998">Cell outer membrane</keyword>
<dbReference type="GO" id="GO:0009279">
    <property type="term" value="C:cell outer membrane"/>
    <property type="evidence" value="ECO:0007669"/>
    <property type="project" value="UniProtKB-SubCell"/>
</dbReference>
<dbReference type="InterPro" id="IPR050298">
    <property type="entry name" value="Gram-neg_bact_OMP"/>
</dbReference>
<evidence type="ECO:0000256" key="6">
    <source>
        <dbReference type="ARBA" id="ARBA00023065"/>
    </source>
</evidence>
<keyword evidence="5 10" id="KW-0732">Signal</keyword>
<dbReference type="RefSeq" id="WP_279573547.1">
    <property type="nucleotide sequence ID" value="NZ_LWID01000001.1"/>
</dbReference>
<comment type="subcellular location">
    <subcellularLocation>
        <location evidence="1">Cell outer membrane</location>
        <topology evidence="1">Multi-pass membrane protein</topology>
    </subcellularLocation>
</comment>
<sequence>MKKTLVALAVAATAATSVQAATIYEAEGTKVEVGGSVRLFLGRVGDEQRGDLRNDGSRINIKVNQELGNGLSAFGAYQIRFTEGTSGSKDVNTFGNPSTKHLYAGFAHKNIGALSFGRQATNADDIINDGAFFGSAALNPLTTDGKKTIKFRSAEANGLSFGLDYLFGDSNKSDSTTYDYKQGYAGSVFYDYALGDHKFKLSGVYAQDKYDGQGYSATVTTRKYTTWVTHFDYNYGIFDLCLNYGQYRNKFENGGALATFDSSDLTSTSKKGNYILAEAGVRVIEPSRVYFQWERLDGKSDVTVASGDEKSAIVNRYVAGVDYRLHKNVLTYVEYAQQRAKVSVQGEAHQTDIDNTFGVGLRVYF</sequence>
<dbReference type="Gene3D" id="2.40.160.10">
    <property type="entry name" value="Porin"/>
    <property type="match status" value="1"/>
</dbReference>
<accession>A0A9X4PFA4</accession>
<dbReference type="EMBL" id="LWID01000001">
    <property type="protein sequence ID" value="MDG6896194.1"/>
    <property type="molecule type" value="Genomic_DNA"/>
</dbReference>
<comment type="caution">
    <text evidence="12">The sequence shown here is derived from an EMBL/GenBank/DDBJ whole genome shotgun (WGS) entry which is preliminary data.</text>
</comment>
<keyword evidence="7" id="KW-0626">Porin</keyword>
<dbReference type="PANTHER" id="PTHR34501:SF2">
    <property type="entry name" value="OUTER MEMBRANE PORIN F-RELATED"/>
    <property type="match status" value="1"/>
</dbReference>
<evidence type="ECO:0000256" key="5">
    <source>
        <dbReference type="ARBA" id="ARBA00022729"/>
    </source>
</evidence>
<dbReference type="SUPFAM" id="SSF56935">
    <property type="entry name" value="Porins"/>
    <property type="match status" value="1"/>
</dbReference>
<keyword evidence="8" id="KW-0472">Membrane</keyword>
<evidence type="ECO:0000256" key="1">
    <source>
        <dbReference type="ARBA" id="ARBA00004571"/>
    </source>
</evidence>
<dbReference type="GO" id="GO:0046930">
    <property type="term" value="C:pore complex"/>
    <property type="evidence" value="ECO:0007669"/>
    <property type="project" value="UniProtKB-KW"/>
</dbReference>
<keyword evidence="2" id="KW-0813">Transport</keyword>
<dbReference type="AlphaFoldDB" id="A0A9X4PFA4"/>
<keyword evidence="13" id="KW-1185">Reference proteome</keyword>
<dbReference type="InterPro" id="IPR033900">
    <property type="entry name" value="Gram_neg_porin_domain"/>
</dbReference>
<protein>
    <submittedName>
        <fullName evidence="12">OmpC protein</fullName>
    </submittedName>
</protein>
<evidence type="ECO:0000256" key="3">
    <source>
        <dbReference type="ARBA" id="ARBA00022452"/>
    </source>
</evidence>
<dbReference type="CDD" id="cd00342">
    <property type="entry name" value="gram_neg_porins"/>
    <property type="match status" value="1"/>
</dbReference>
<feature type="domain" description="Porin" evidence="11">
    <location>
        <begin position="7"/>
        <end position="341"/>
    </location>
</feature>
<proteinExistence type="predicted"/>
<evidence type="ECO:0000256" key="4">
    <source>
        <dbReference type="ARBA" id="ARBA00022692"/>
    </source>
</evidence>
<evidence type="ECO:0000256" key="10">
    <source>
        <dbReference type="SAM" id="SignalP"/>
    </source>
</evidence>
<dbReference type="InterPro" id="IPR023614">
    <property type="entry name" value="Porin_dom_sf"/>
</dbReference>
<name>A0A9X4PFA4_9PAST</name>
<keyword evidence="6" id="KW-0406">Ion transport</keyword>
<dbReference type="GO" id="GO:0006811">
    <property type="term" value="P:monoatomic ion transport"/>
    <property type="evidence" value="ECO:0007669"/>
    <property type="project" value="UniProtKB-KW"/>
</dbReference>
<dbReference type="GO" id="GO:0015288">
    <property type="term" value="F:porin activity"/>
    <property type="evidence" value="ECO:0007669"/>
    <property type="project" value="UniProtKB-KW"/>
</dbReference>
<dbReference type="Proteomes" id="UP001155500">
    <property type="component" value="Unassembled WGS sequence"/>
</dbReference>
<evidence type="ECO:0000259" key="11">
    <source>
        <dbReference type="Pfam" id="PF13609"/>
    </source>
</evidence>
<dbReference type="Pfam" id="PF13609">
    <property type="entry name" value="Porin_4"/>
    <property type="match status" value="1"/>
</dbReference>
<gene>
    <name evidence="12" type="ORF">A6A20_11350</name>
</gene>
<evidence type="ECO:0000256" key="7">
    <source>
        <dbReference type="ARBA" id="ARBA00023114"/>
    </source>
</evidence>
<feature type="signal peptide" evidence="10">
    <location>
        <begin position="1"/>
        <end position="20"/>
    </location>
</feature>
<organism evidence="12 13">
    <name type="scientific">Volucribacter amazonae</name>
    <dbReference type="NCBI Taxonomy" id="256731"/>
    <lineage>
        <taxon>Bacteria</taxon>
        <taxon>Pseudomonadati</taxon>
        <taxon>Pseudomonadota</taxon>
        <taxon>Gammaproteobacteria</taxon>
        <taxon>Pasteurellales</taxon>
        <taxon>Pasteurellaceae</taxon>
        <taxon>Volucribacter</taxon>
    </lineage>
</organism>
<reference evidence="12" key="1">
    <citation type="submission" date="2016-03" db="EMBL/GenBank/DDBJ databases">
        <title>Co-evolution between Pasteurellaceae and their hosts.</title>
        <authorList>
            <person name="Hansen M.J."/>
            <person name="Bojesen A.M."/>
            <person name="Planet P."/>
        </authorList>
    </citation>
    <scope>NUCLEOTIDE SEQUENCE</scope>
    <source>
        <strain evidence="12">146/S8/89</strain>
    </source>
</reference>
<evidence type="ECO:0000256" key="9">
    <source>
        <dbReference type="ARBA" id="ARBA00023237"/>
    </source>
</evidence>
<keyword evidence="4" id="KW-0812">Transmembrane</keyword>
<evidence type="ECO:0000256" key="8">
    <source>
        <dbReference type="ARBA" id="ARBA00023136"/>
    </source>
</evidence>
<feature type="chain" id="PRO_5040737512" evidence="10">
    <location>
        <begin position="21"/>
        <end position="365"/>
    </location>
</feature>
<keyword evidence="3" id="KW-1134">Transmembrane beta strand</keyword>
<evidence type="ECO:0000313" key="12">
    <source>
        <dbReference type="EMBL" id="MDG6896194.1"/>
    </source>
</evidence>
<dbReference type="PANTHER" id="PTHR34501">
    <property type="entry name" value="PROTEIN YDDL-RELATED"/>
    <property type="match status" value="1"/>
</dbReference>
<evidence type="ECO:0000313" key="13">
    <source>
        <dbReference type="Proteomes" id="UP001155500"/>
    </source>
</evidence>